<dbReference type="PANTHER" id="PTHR30221">
    <property type="entry name" value="SMALL-CONDUCTANCE MECHANOSENSITIVE CHANNEL"/>
    <property type="match status" value="1"/>
</dbReference>
<dbReference type="Proteomes" id="UP000198838">
    <property type="component" value="Unassembled WGS sequence"/>
</dbReference>
<keyword evidence="5 7" id="KW-1133">Transmembrane helix</keyword>
<feature type="domain" description="Mechanosensitive ion channel MscS C-terminal" evidence="9">
    <location>
        <begin position="213"/>
        <end position="294"/>
    </location>
</feature>
<dbReference type="InterPro" id="IPR011014">
    <property type="entry name" value="MscS_channel_TM-2"/>
</dbReference>
<gene>
    <name evidence="10" type="ORF">SAMN05216249_10265</name>
</gene>
<evidence type="ECO:0000256" key="7">
    <source>
        <dbReference type="SAM" id="Phobius"/>
    </source>
</evidence>
<dbReference type="AlphaFoldDB" id="A0A1I0VL33"/>
<evidence type="ECO:0000259" key="9">
    <source>
        <dbReference type="Pfam" id="PF21082"/>
    </source>
</evidence>
<dbReference type="STRING" id="1120918.SAMN05216249_10265"/>
<dbReference type="SUPFAM" id="SSF50182">
    <property type="entry name" value="Sm-like ribonucleoproteins"/>
    <property type="match status" value="1"/>
</dbReference>
<dbReference type="SUPFAM" id="SSF82689">
    <property type="entry name" value="Mechanosensitive channel protein MscS (YggB), C-terminal domain"/>
    <property type="match status" value="1"/>
</dbReference>
<protein>
    <submittedName>
        <fullName evidence="10">Small conductance mechanosensitive channel</fullName>
    </submittedName>
</protein>
<dbReference type="EMBL" id="FOJY01000002">
    <property type="protein sequence ID" value="SFA76928.1"/>
    <property type="molecule type" value="Genomic_DNA"/>
</dbReference>
<evidence type="ECO:0000259" key="8">
    <source>
        <dbReference type="Pfam" id="PF00924"/>
    </source>
</evidence>
<dbReference type="Gene3D" id="3.30.70.100">
    <property type="match status" value="1"/>
</dbReference>
<reference evidence="10 11" key="1">
    <citation type="submission" date="2016-10" db="EMBL/GenBank/DDBJ databases">
        <authorList>
            <person name="de Groot N.N."/>
        </authorList>
    </citation>
    <scope>NUCLEOTIDE SEQUENCE [LARGE SCALE GENOMIC DNA]</scope>
    <source>
        <strain evidence="10 11">DSM 5522</strain>
    </source>
</reference>
<dbReference type="GO" id="GO:0005886">
    <property type="term" value="C:plasma membrane"/>
    <property type="evidence" value="ECO:0007669"/>
    <property type="project" value="UniProtKB-SubCell"/>
</dbReference>
<dbReference type="Gene3D" id="2.30.30.60">
    <property type="match status" value="1"/>
</dbReference>
<evidence type="ECO:0000313" key="10">
    <source>
        <dbReference type="EMBL" id="SFA76928.1"/>
    </source>
</evidence>
<feature type="transmembrane region" description="Helical" evidence="7">
    <location>
        <begin position="131"/>
        <end position="151"/>
    </location>
</feature>
<keyword evidence="4 7" id="KW-0812">Transmembrane</keyword>
<evidence type="ECO:0000256" key="3">
    <source>
        <dbReference type="ARBA" id="ARBA00022475"/>
    </source>
</evidence>
<dbReference type="Gene3D" id="1.10.287.1260">
    <property type="match status" value="1"/>
</dbReference>
<comment type="similarity">
    <text evidence="2">Belongs to the MscS (TC 1.A.23) family.</text>
</comment>
<dbReference type="InterPro" id="IPR010920">
    <property type="entry name" value="LSM_dom_sf"/>
</dbReference>
<proteinExistence type="inferred from homology"/>
<dbReference type="InterPro" id="IPR008910">
    <property type="entry name" value="MSC_TM_helix"/>
</dbReference>
<evidence type="ECO:0000256" key="6">
    <source>
        <dbReference type="ARBA" id="ARBA00023136"/>
    </source>
</evidence>
<evidence type="ECO:0000313" key="11">
    <source>
        <dbReference type="Proteomes" id="UP000198838"/>
    </source>
</evidence>
<dbReference type="Pfam" id="PF00924">
    <property type="entry name" value="MS_channel_2nd"/>
    <property type="match status" value="1"/>
</dbReference>
<dbReference type="GO" id="GO:0008381">
    <property type="term" value="F:mechanosensitive monoatomic ion channel activity"/>
    <property type="evidence" value="ECO:0007669"/>
    <property type="project" value="InterPro"/>
</dbReference>
<sequence length="305" mass="34173">MNFKSFILASISNADSISDVTDAAKELTDVSENTKMLEKYIQSITPHVINFIINLILVVIVFLIGRKVITIIRNIVRKSLEKSNVDIGAEQFLDSTLKIVLYFILFVIIGSSFGLTASTVVALLGSFGVTVGLALQGGLANFAGGIILLLIKPFKVGDYIKSTTTNLEGTVEEIQFFYTKLLTVENIMQVIPNGVLADNSIINYSNEEKRMIRLRVPVAYNSDIKHVKNVIRSVLDNEKRILKDEAVKIVLDEYGDSAMIIEVRAFVKTPDFFETKWSLLEIIKEEFDKNSIEIPYNKLDINIKK</sequence>
<keyword evidence="6 7" id="KW-0472">Membrane</keyword>
<dbReference type="InterPro" id="IPR045275">
    <property type="entry name" value="MscS_archaea/bacteria_type"/>
</dbReference>
<dbReference type="SUPFAM" id="SSF82861">
    <property type="entry name" value="Mechanosensitive channel protein MscS (YggB), transmembrane region"/>
    <property type="match status" value="1"/>
</dbReference>
<dbReference type="Pfam" id="PF05552">
    <property type="entry name" value="MS_channel_1st_1"/>
    <property type="match status" value="1"/>
</dbReference>
<name>A0A1I0VL33_9FIRM</name>
<keyword evidence="3" id="KW-1003">Cell membrane</keyword>
<organism evidence="10 11">
    <name type="scientific">Acetitomaculum ruminis DSM 5522</name>
    <dbReference type="NCBI Taxonomy" id="1120918"/>
    <lineage>
        <taxon>Bacteria</taxon>
        <taxon>Bacillati</taxon>
        <taxon>Bacillota</taxon>
        <taxon>Clostridia</taxon>
        <taxon>Lachnospirales</taxon>
        <taxon>Lachnospiraceae</taxon>
        <taxon>Acetitomaculum</taxon>
    </lineage>
</organism>
<evidence type="ECO:0000256" key="2">
    <source>
        <dbReference type="ARBA" id="ARBA00008017"/>
    </source>
</evidence>
<accession>A0A1I0VL33</accession>
<comment type="subcellular location">
    <subcellularLocation>
        <location evidence="1">Cell membrane</location>
        <topology evidence="1">Multi-pass membrane protein</topology>
    </subcellularLocation>
</comment>
<keyword evidence="11" id="KW-1185">Reference proteome</keyword>
<dbReference type="InterPro" id="IPR049278">
    <property type="entry name" value="MS_channel_C"/>
</dbReference>
<dbReference type="RefSeq" id="WP_092870047.1">
    <property type="nucleotide sequence ID" value="NZ_FOJY01000002.1"/>
</dbReference>
<dbReference type="OrthoDB" id="9809206at2"/>
<feature type="transmembrane region" description="Helical" evidence="7">
    <location>
        <begin position="99"/>
        <end position="125"/>
    </location>
</feature>
<dbReference type="InterPro" id="IPR006685">
    <property type="entry name" value="MscS_channel_2nd"/>
</dbReference>
<evidence type="ECO:0000256" key="4">
    <source>
        <dbReference type="ARBA" id="ARBA00022692"/>
    </source>
</evidence>
<dbReference type="InterPro" id="IPR011066">
    <property type="entry name" value="MscS_channel_C_sf"/>
</dbReference>
<dbReference type="PANTHER" id="PTHR30221:SF1">
    <property type="entry name" value="SMALL-CONDUCTANCE MECHANOSENSITIVE CHANNEL"/>
    <property type="match status" value="1"/>
</dbReference>
<dbReference type="InterPro" id="IPR023408">
    <property type="entry name" value="MscS_beta-dom_sf"/>
</dbReference>
<dbReference type="Pfam" id="PF21082">
    <property type="entry name" value="MS_channel_3rd"/>
    <property type="match status" value="1"/>
</dbReference>
<evidence type="ECO:0000256" key="1">
    <source>
        <dbReference type="ARBA" id="ARBA00004651"/>
    </source>
</evidence>
<feature type="domain" description="Mechanosensitive ion channel MscS" evidence="8">
    <location>
        <begin position="139"/>
        <end position="205"/>
    </location>
</feature>
<feature type="transmembrane region" description="Helical" evidence="7">
    <location>
        <begin position="44"/>
        <end position="64"/>
    </location>
</feature>
<evidence type="ECO:0000256" key="5">
    <source>
        <dbReference type="ARBA" id="ARBA00022989"/>
    </source>
</evidence>